<name>A0A812D9A7_ACAPH</name>
<dbReference type="InterPro" id="IPR018889">
    <property type="entry name" value="Arpin"/>
</dbReference>
<dbReference type="EMBL" id="CAHIKZ030002800">
    <property type="protein sequence ID" value="CAE1292421.1"/>
    <property type="molecule type" value="Genomic_DNA"/>
</dbReference>
<reference evidence="4" key="1">
    <citation type="submission" date="2021-01" db="EMBL/GenBank/DDBJ databases">
        <authorList>
            <person name="Li R."/>
            <person name="Bekaert M."/>
        </authorList>
    </citation>
    <scope>NUCLEOTIDE SEQUENCE</scope>
    <source>
        <strain evidence="4">Farmed</strain>
    </source>
</reference>
<comment type="similarity">
    <text evidence="1">Belongs to the Arpin family.</text>
</comment>
<accession>A0A812D9A7</accession>
<dbReference type="Pfam" id="PF10574">
    <property type="entry name" value="UPF0552"/>
    <property type="match status" value="1"/>
</dbReference>
<keyword evidence="5" id="KW-1185">Reference proteome</keyword>
<feature type="region of interest" description="Disordered" evidence="3">
    <location>
        <begin position="217"/>
        <end position="245"/>
    </location>
</feature>
<proteinExistence type="inferred from homology"/>
<comment type="caution">
    <text evidence="4">The sequence shown here is derived from an EMBL/GenBank/DDBJ whole genome shotgun (WGS) entry which is preliminary data.</text>
</comment>
<feature type="compositionally biased region" description="Low complexity" evidence="3">
    <location>
        <begin position="223"/>
        <end position="236"/>
    </location>
</feature>
<dbReference type="Proteomes" id="UP000597762">
    <property type="component" value="Unassembled WGS sequence"/>
</dbReference>
<dbReference type="GO" id="GO:0051126">
    <property type="term" value="P:negative regulation of actin nucleation"/>
    <property type="evidence" value="ECO:0007669"/>
    <property type="project" value="InterPro"/>
</dbReference>
<sequence>MSRLYDNRPLQNLPVKTINWSKVWNPSHYKSGHGFLLEGTLLRRSRFAITDKDKNKFRYIVLHIIISKAHRRKYDSSGKEIEPNFGETKKVSTGFLNSSYKVAPKGQTDCMSASQVIPLICKEELDVLTILSQPMIEQNNSMVSFWMEESNVDKIEIQDGETIRMRTAGDCPFIESFTRIDPGLEPQTVGNYSGGDQVGDGWTYKIMQLKLSDTAEASAATDGNQSGSSGISSEGMGADEDEWDD</sequence>
<gene>
    <name evidence="4" type="ORF">SPHA_49254</name>
</gene>
<protein>
    <recommendedName>
        <fullName evidence="2">Arpin</fullName>
    </recommendedName>
</protein>
<evidence type="ECO:0000313" key="4">
    <source>
        <dbReference type="EMBL" id="CAE1292421.1"/>
    </source>
</evidence>
<evidence type="ECO:0000313" key="5">
    <source>
        <dbReference type="Proteomes" id="UP000597762"/>
    </source>
</evidence>
<organism evidence="4 5">
    <name type="scientific">Acanthosepion pharaonis</name>
    <name type="common">Pharaoh cuttlefish</name>
    <name type="synonym">Sepia pharaonis</name>
    <dbReference type="NCBI Taxonomy" id="158019"/>
    <lineage>
        <taxon>Eukaryota</taxon>
        <taxon>Metazoa</taxon>
        <taxon>Spiralia</taxon>
        <taxon>Lophotrochozoa</taxon>
        <taxon>Mollusca</taxon>
        <taxon>Cephalopoda</taxon>
        <taxon>Coleoidea</taxon>
        <taxon>Decapodiformes</taxon>
        <taxon>Sepiida</taxon>
        <taxon>Sepiina</taxon>
        <taxon>Sepiidae</taxon>
        <taxon>Acanthosepion</taxon>
    </lineage>
</organism>
<evidence type="ECO:0000256" key="3">
    <source>
        <dbReference type="SAM" id="MobiDB-lite"/>
    </source>
</evidence>
<dbReference type="PANTHER" id="PTHR31199:SF1">
    <property type="entry name" value="ARPIN"/>
    <property type="match status" value="1"/>
</dbReference>
<evidence type="ECO:0000256" key="2">
    <source>
        <dbReference type="ARBA" id="ARBA00019314"/>
    </source>
</evidence>
<dbReference type="AlphaFoldDB" id="A0A812D9A7"/>
<dbReference type="OrthoDB" id="5953051at2759"/>
<dbReference type="PANTHER" id="PTHR31199">
    <property type="entry name" value="ARPIN"/>
    <property type="match status" value="1"/>
</dbReference>
<evidence type="ECO:0000256" key="1">
    <source>
        <dbReference type="ARBA" id="ARBA00008453"/>
    </source>
</evidence>